<dbReference type="GO" id="GO:0016887">
    <property type="term" value="F:ATP hydrolysis activity"/>
    <property type="evidence" value="ECO:0007669"/>
    <property type="project" value="InterPro"/>
</dbReference>
<keyword evidence="3" id="KW-1003">Cell membrane</keyword>
<keyword evidence="6 9" id="KW-0067">ATP-binding</keyword>
<keyword evidence="4" id="KW-0997">Cell inner membrane</keyword>
<evidence type="ECO:0000256" key="4">
    <source>
        <dbReference type="ARBA" id="ARBA00022519"/>
    </source>
</evidence>
<dbReference type="InterPro" id="IPR017871">
    <property type="entry name" value="ABC_transporter-like_CS"/>
</dbReference>
<name>A0A6J5E4P9_9BURK</name>
<reference evidence="9 10" key="1">
    <citation type="submission" date="2020-04" db="EMBL/GenBank/DDBJ databases">
        <authorList>
            <person name="De Canck E."/>
        </authorList>
    </citation>
    <scope>NUCLEOTIDE SEQUENCE [LARGE SCALE GENOMIC DNA]</scope>
    <source>
        <strain evidence="9 10">LMG 29542</strain>
    </source>
</reference>
<proteinExistence type="inferred from homology"/>
<dbReference type="RefSeq" id="WP_175228237.1">
    <property type="nucleotide sequence ID" value="NZ_CADIKH010000018.1"/>
</dbReference>
<dbReference type="AlphaFoldDB" id="A0A6J5E4P9"/>
<evidence type="ECO:0000256" key="5">
    <source>
        <dbReference type="ARBA" id="ARBA00022741"/>
    </source>
</evidence>
<dbReference type="GO" id="GO:0015658">
    <property type="term" value="F:branched-chain amino acid transmembrane transporter activity"/>
    <property type="evidence" value="ECO:0007669"/>
    <property type="project" value="TreeGrafter"/>
</dbReference>
<dbReference type="PANTHER" id="PTHR43820">
    <property type="entry name" value="HIGH-AFFINITY BRANCHED-CHAIN AMINO ACID TRANSPORT ATP-BINDING PROTEIN LIVF"/>
    <property type="match status" value="1"/>
</dbReference>
<keyword evidence="2" id="KW-0813">Transport</keyword>
<dbReference type="InterPro" id="IPR052156">
    <property type="entry name" value="BCAA_Transport_ATP-bd_LivF"/>
</dbReference>
<dbReference type="Proteomes" id="UP000494363">
    <property type="component" value="Unassembled WGS sequence"/>
</dbReference>
<gene>
    <name evidence="9" type="primary">livF_5</name>
    <name evidence="9" type="ORF">LMG29542_04071</name>
</gene>
<dbReference type="InterPro" id="IPR003593">
    <property type="entry name" value="AAA+_ATPase"/>
</dbReference>
<dbReference type="InterPro" id="IPR027417">
    <property type="entry name" value="P-loop_NTPase"/>
</dbReference>
<feature type="domain" description="ABC transporter" evidence="8">
    <location>
        <begin position="15"/>
        <end position="242"/>
    </location>
</feature>
<dbReference type="SMART" id="SM00382">
    <property type="entry name" value="AAA"/>
    <property type="match status" value="1"/>
</dbReference>
<evidence type="ECO:0000256" key="1">
    <source>
        <dbReference type="ARBA" id="ARBA00005417"/>
    </source>
</evidence>
<accession>A0A6J5E4P9</accession>
<sequence length="244" mass="26534">MSASTSALALASAVVHLGALRSGYGEAMVLKGVDLTLARGEVVAIMGKNGMGKSTLLKTLMGFIRPKSGEIALFGERIAGLPPNRIARRDVAYIPQEQALFQDLSVEENLKLALTRDRDFKPLFARIEDLFPFLKERLRQKAGTLSGGEQKMLLVARALIRQPKLILIDEITEGMQPSVIDRLIGILTRERDRSGTSMLLVEQHLHFAFAVANRYAVLELGEIPAAGSTADAAAHATVARYLSL</sequence>
<dbReference type="PROSITE" id="PS00211">
    <property type="entry name" value="ABC_TRANSPORTER_1"/>
    <property type="match status" value="1"/>
</dbReference>
<dbReference type="PROSITE" id="PS50893">
    <property type="entry name" value="ABC_TRANSPORTER_2"/>
    <property type="match status" value="1"/>
</dbReference>
<keyword evidence="4" id="KW-0472">Membrane</keyword>
<dbReference type="PANTHER" id="PTHR43820:SF4">
    <property type="entry name" value="HIGH-AFFINITY BRANCHED-CHAIN AMINO ACID TRANSPORT ATP-BINDING PROTEIN LIVF"/>
    <property type="match status" value="1"/>
</dbReference>
<keyword evidence="5" id="KW-0547">Nucleotide-binding</keyword>
<dbReference type="InterPro" id="IPR003439">
    <property type="entry name" value="ABC_transporter-like_ATP-bd"/>
</dbReference>
<keyword evidence="10" id="KW-1185">Reference proteome</keyword>
<evidence type="ECO:0000256" key="6">
    <source>
        <dbReference type="ARBA" id="ARBA00022840"/>
    </source>
</evidence>
<dbReference type="Gene3D" id="3.40.50.300">
    <property type="entry name" value="P-loop containing nucleotide triphosphate hydrolases"/>
    <property type="match status" value="1"/>
</dbReference>
<organism evidence="9 10">
    <name type="scientific">Paraburkholderia humisilvae</name>
    <dbReference type="NCBI Taxonomy" id="627669"/>
    <lineage>
        <taxon>Bacteria</taxon>
        <taxon>Pseudomonadati</taxon>
        <taxon>Pseudomonadota</taxon>
        <taxon>Betaproteobacteria</taxon>
        <taxon>Burkholderiales</taxon>
        <taxon>Burkholderiaceae</taxon>
        <taxon>Paraburkholderia</taxon>
    </lineage>
</organism>
<evidence type="ECO:0000313" key="10">
    <source>
        <dbReference type="Proteomes" id="UP000494363"/>
    </source>
</evidence>
<dbReference type="GO" id="GO:0005524">
    <property type="term" value="F:ATP binding"/>
    <property type="evidence" value="ECO:0007669"/>
    <property type="project" value="UniProtKB-KW"/>
</dbReference>
<keyword evidence="7" id="KW-0029">Amino-acid transport</keyword>
<dbReference type="SUPFAM" id="SSF52540">
    <property type="entry name" value="P-loop containing nucleoside triphosphate hydrolases"/>
    <property type="match status" value="1"/>
</dbReference>
<evidence type="ECO:0000256" key="7">
    <source>
        <dbReference type="ARBA" id="ARBA00022970"/>
    </source>
</evidence>
<dbReference type="EMBL" id="CADIKH010000018">
    <property type="protein sequence ID" value="CAB3761400.1"/>
    <property type="molecule type" value="Genomic_DNA"/>
</dbReference>
<comment type="similarity">
    <text evidence="1">Belongs to the ABC transporter superfamily.</text>
</comment>
<protein>
    <submittedName>
        <fullName evidence="9">High-affinity branched-chain amino acid transport ATP-binding protein LivF</fullName>
    </submittedName>
</protein>
<evidence type="ECO:0000256" key="2">
    <source>
        <dbReference type="ARBA" id="ARBA00022448"/>
    </source>
</evidence>
<evidence type="ECO:0000259" key="8">
    <source>
        <dbReference type="PROSITE" id="PS50893"/>
    </source>
</evidence>
<evidence type="ECO:0000313" key="9">
    <source>
        <dbReference type="EMBL" id="CAB3761400.1"/>
    </source>
</evidence>
<dbReference type="GO" id="GO:0015807">
    <property type="term" value="P:L-amino acid transport"/>
    <property type="evidence" value="ECO:0007669"/>
    <property type="project" value="TreeGrafter"/>
</dbReference>
<dbReference type="Pfam" id="PF00005">
    <property type="entry name" value="ABC_tran"/>
    <property type="match status" value="1"/>
</dbReference>
<evidence type="ECO:0000256" key="3">
    <source>
        <dbReference type="ARBA" id="ARBA00022475"/>
    </source>
</evidence>
<dbReference type="CDD" id="cd03224">
    <property type="entry name" value="ABC_TM1139_LivF_branched"/>
    <property type="match status" value="1"/>
</dbReference>